<name>A0ABT3TF57_9GAMM</name>
<dbReference type="PANTHER" id="PTHR42743">
    <property type="entry name" value="AMINO-ACID AMINOTRANSFERASE"/>
    <property type="match status" value="1"/>
</dbReference>
<accession>A0ABT3TF57</accession>
<dbReference type="InterPro" id="IPR043131">
    <property type="entry name" value="BCAT-like_N"/>
</dbReference>
<organism evidence="2 3">
    <name type="scientific">Candidatus Litorirhabdus singularis</name>
    <dbReference type="NCBI Taxonomy" id="2518993"/>
    <lineage>
        <taxon>Bacteria</taxon>
        <taxon>Pseudomonadati</taxon>
        <taxon>Pseudomonadota</taxon>
        <taxon>Gammaproteobacteria</taxon>
        <taxon>Cellvibrionales</taxon>
        <taxon>Halieaceae</taxon>
        <taxon>Candidatus Litorirhabdus</taxon>
    </lineage>
</organism>
<evidence type="ECO:0000313" key="3">
    <source>
        <dbReference type="Proteomes" id="UP001143362"/>
    </source>
</evidence>
<dbReference type="SUPFAM" id="SSF56752">
    <property type="entry name" value="D-aminoacid aminotransferase-like PLP-dependent enzymes"/>
    <property type="match status" value="1"/>
</dbReference>
<dbReference type="RefSeq" id="WP_279244966.1">
    <property type="nucleotide sequence ID" value="NZ_SHNN01000002.1"/>
</dbReference>
<dbReference type="Gene3D" id="3.20.10.10">
    <property type="entry name" value="D-amino Acid Aminotransferase, subunit A, domain 2"/>
    <property type="match status" value="1"/>
</dbReference>
<comment type="similarity">
    <text evidence="1">Belongs to the class-IV pyridoxal-phosphate-dependent aminotransferase family.</text>
</comment>
<dbReference type="PANTHER" id="PTHR42743:SF4">
    <property type="entry name" value="BRANCHED-CHAIN-AMINO-ACID AMINOTRANSFERASE-RELATED"/>
    <property type="match status" value="1"/>
</dbReference>
<keyword evidence="3" id="KW-1185">Reference proteome</keyword>
<protein>
    <recommendedName>
        <fullName evidence="4">Branched-chain-amino-acid aminotransferase</fullName>
    </recommendedName>
</protein>
<dbReference type="Gene3D" id="3.30.470.10">
    <property type="match status" value="1"/>
</dbReference>
<gene>
    <name evidence="2" type="ORF">EYC98_08745</name>
</gene>
<dbReference type="InterPro" id="IPR043132">
    <property type="entry name" value="BCAT-like_C"/>
</dbReference>
<comment type="caution">
    <text evidence="2">The sequence shown here is derived from an EMBL/GenBank/DDBJ whole genome shotgun (WGS) entry which is preliminary data.</text>
</comment>
<dbReference type="Proteomes" id="UP001143362">
    <property type="component" value="Unassembled WGS sequence"/>
</dbReference>
<dbReference type="EMBL" id="SHNN01000002">
    <property type="protein sequence ID" value="MCX2980950.1"/>
    <property type="molecule type" value="Genomic_DNA"/>
</dbReference>
<evidence type="ECO:0008006" key="4">
    <source>
        <dbReference type="Google" id="ProtNLM"/>
    </source>
</evidence>
<dbReference type="Pfam" id="PF01063">
    <property type="entry name" value="Aminotran_4"/>
    <property type="match status" value="1"/>
</dbReference>
<proteinExistence type="inferred from homology"/>
<dbReference type="InterPro" id="IPR036038">
    <property type="entry name" value="Aminotransferase-like"/>
</dbReference>
<dbReference type="InterPro" id="IPR050571">
    <property type="entry name" value="Class-IV_PLP-Dep_Aminotrnsfr"/>
</dbReference>
<evidence type="ECO:0000256" key="1">
    <source>
        <dbReference type="ARBA" id="ARBA00009320"/>
    </source>
</evidence>
<reference evidence="2" key="1">
    <citation type="submission" date="2019-02" db="EMBL/GenBank/DDBJ databases">
        <authorList>
            <person name="Li S.-H."/>
        </authorList>
    </citation>
    <scope>NUCLEOTIDE SEQUENCE</scope>
    <source>
        <strain evidence="2">IMCC14734</strain>
    </source>
</reference>
<evidence type="ECO:0000313" key="2">
    <source>
        <dbReference type="EMBL" id="MCX2980950.1"/>
    </source>
</evidence>
<dbReference type="InterPro" id="IPR001544">
    <property type="entry name" value="Aminotrans_IV"/>
</dbReference>
<sequence length="304" mass="33904">MKKTSLQAPAFALVNGELVPWEDARLHVSCEAVNRGLSVFEGIKGYWHLDGSFGILALPQHYYRLCQSARLLHIPFPWTLEEFESCVVTLTKSLLTPENDLWIRATLFVVEGHWGENTRADLIMTAYQSGKQLQSSIKLGISAWQRSSDNALSYRIKSAANYQVARLARIEGRARQCEEMILLNQWGRVAEATGAAVLIVRNGALLTPSSAEGALESITIDIIEVVANSLGVKFVRRPVDRTELLVADELCICGTLAELIPVEKVDEYMFDSNRPVLETLRDKFNDIVRGVCEDDGVHITKLAF</sequence>